<dbReference type="EMBL" id="JBAKIA010000004">
    <property type="protein sequence ID" value="MEJ8474137.1"/>
    <property type="molecule type" value="Genomic_DNA"/>
</dbReference>
<feature type="region of interest" description="Disordered" evidence="1">
    <location>
        <begin position="146"/>
        <end position="180"/>
    </location>
</feature>
<evidence type="ECO:0000256" key="1">
    <source>
        <dbReference type="SAM" id="MobiDB-lite"/>
    </source>
</evidence>
<feature type="compositionally biased region" description="Basic and acidic residues" evidence="1">
    <location>
        <begin position="152"/>
        <end position="162"/>
    </location>
</feature>
<dbReference type="InterPro" id="IPR021736">
    <property type="entry name" value="DUF3305"/>
</dbReference>
<dbReference type="RefSeq" id="WP_340273846.1">
    <property type="nucleotide sequence ID" value="NZ_JBAKIA010000004.1"/>
</dbReference>
<keyword evidence="3" id="KW-1185">Reference proteome</keyword>
<reference evidence="2 3" key="1">
    <citation type="submission" date="2024-02" db="EMBL/GenBank/DDBJ databases">
        <title>Roseibium algae sp. nov., isolated from marine alga (Grateloupia sp.), showing potential in myo-inositol conversion.</title>
        <authorList>
            <person name="Wang Y."/>
        </authorList>
    </citation>
    <scope>NUCLEOTIDE SEQUENCE [LARGE SCALE GENOMIC DNA]</scope>
    <source>
        <strain evidence="2 3">H3510</strain>
    </source>
</reference>
<protein>
    <submittedName>
        <fullName evidence="2">DUF3305 domain-containing protein</fullName>
    </submittedName>
</protein>
<sequence length="180" mass="20515">MEAEITRQVGIVLEQRISKHPWADHVWVPVAVLSDPPEGATWIEMEPEGDTRVFHYGPVPVNLHRRMGEAYDANIETEAPALWVLLDDADTDPVPFKVRGVTADPYEAMGVLDSGEGLVERLPVPVDVLHWMVDYLKQMPDPEKFRKRRRVPHETEQLKFGKEPIFAPGGRREETSRDDT</sequence>
<organism evidence="2 3">
    <name type="scientific">Roseibium algae</name>
    <dbReference type="NCBI Taxonomy" id="3123038"/>
    <lineage>
        <taxon>Bacteria</taxon>
        <taxon>Pseudomonadati</taxon>
        <taxon>Pseudomonadota</taxon>
        <taxon>Alphaproteobacteria</taxon>
        <taxon>Hyphomicrobiales</taxon>
        <taxon>Stappiaceae</taxon>
        <taxon>Roseibium</taxon>
    </lineage>
</organism>
<dbReference type="Pfam" id="PF11749">
    <property type="entry name" value="DUF3305"/>
    <property type="match status" value="1"/>
</dbReference>
<gene>
    <name evidence="2" type="ORF">V6575_08545</name>
</gene>
<evidence type="ECO:0000313" key="2">
    <source>
        <dbReference type="EMBL" id="MEJ8474137.1"/>
    </source>
</evidence>
<dbReference type="Proteomes" id="UP001385499">
    <property type="component" value="Unassembled WGS sequence"/>
</dbReference>
<proteinExistence type="predicted"/>
<evidence type="ECO:0000313" key="3">
    <source>
        <dbReference type="Proteomes" id="UP001385499"/>
    </source>
</evidence>
<name>A0ABU8TJ16_9HYPH</name>
<feature type="compositionally biased region" description="Basic and acidic residues" evidence="1">
    <location>
        <begin position="170"/>
        <end position="180"/>
    </location>
</feature>
<comment type="caution">
    <text evidence="2">The sequence shown here is derived from an EMBL/GenBank/DDBJ whole genome shotgun (WGS) entry which is preliminary data.</text>
</comment>
<accession>A0ABU8TJ16</accession>